<comment type="caution">
    <text evidence="1">The sequence shown here is derived from an EMBL/GenBank/DDBJ whole genome shotgun (WGS) entry which is preliminary data.</text>
</comment>
<evidence type="ECO:0000313" key="1">
    <source>
        <dbReference type="EMBL" id="RUS28892.1"/>
    </source>
</evidence>
<name>A0A433QGG2_9FUNG</name>
<dbReference type="AlphaFoldDB" id="A0A433QGG2"/>
<protein>
    <submittedName>
        <fullName evidence="1">Uncharacterized protein</fullName>
    </submittedName>
</protein>
<proteinExistence type="predicted"/>
<organism evidence="1 2">
    <name type="scientific">Jimgerdemannia flammicorona</name>
    <dbReference type="NCBI Taxonomy" id="994334"/>
    <lineage>
        <taxon>Eukaryota</taxon>
        <taxon>Fungi</taxon>
        <taxon>Fungi incertae sedis</taxon>
        <taxon>Mucoromycota</taxon>
        <taxon>Mucoromycotina</taxon>
        <taxon>Endogonomycetes</taxon>
        <taxon>Endogonales</taxon>
        <taxon>Endogonaceae</taxon>
        <taxon>Jimgerdemannia</taxon>
    </lineage>
</organism>
<dbReference type="Proteomes" id="UP000274822">
    <property type="component" value="Unassembled WGS sequence"/>
</dbReference>
<dbReference type="EMBL" id="RBNJ01005971">
    <property type="protein sequence ID" value="RUS28892.1"/>
    <property type="molecule type" value="Genomic_DNA"/>
</dbReference>
<reference evidence="1 2" key="1">
    <citation type="journal article" date="2018" name="New Phytol.">
        <title>Phylogenomics of Endogonaceae and evolution of mycorrhizas within Mucoromycota.</title>
        <authorList>
            <person name="Chang Y."/>
            <person name="Desiro A."/>
            <person name="Na H."/>
            <person name="Sandor L."/>
            <person name="Lipzen A."/>
            <person name="Clum A."/>
            <person name="Barry K."/>
            <person name="Grigoriev I.V."/>
            <person name="Martin F.M."/>
            <person name="Stajich J.E."/>
            <person name="Smith M.E."/>
            <person name="Bonito G."/>
            <person name="Spatafora J.W."/>
        </authorList>
    </citation>
    <scope>NUCLEOTIDE SEQUENCE [LARGE SCALE GENOMIC DNA]</scope>
    <source>
        <strain evidence="1 2">AD002</strain>
    </source>
</reference>
<gene>
    <name evidence="1" type="ORF">BC938DRAFT_481312</name>
</gene>
<evidence type="ECO:0000313" key="2">
    <source>
        <dbReference type="Proteomes" id="UP000274822"/>
    </source>
</evidence>
<keyword evidence="2" id="KW-1185">Reference proteome</keyword>
<sequence>MTSSPCKRETVRHTHIFAHRHNYYHKQLSSMYLLPVSGCCHPVAVANLQRIDYAQDFVKVASGRGRVRQRESDDLLRVNDEYRPDCEGDTLEIAVGWILVVEHVVERGNVTIRVGDNREVQLYITNIVDVLDPLLVIGEIVGRETDGFDVTLLELIIERCDKPELRGADGG</sequence>
<accession>A0A433QGG2</accession>